<keyword evidence="3 8" id="KW-0479">Metal-binding</keyword>
<evidence type="ECO:0000256" key="7">
    <source>
        <dbReference type="PIRSR" id="PIRSR610300-50"/>
    </source>
</evidence>
<dbReference type="GO" id="GO:0019448">
    <property type="term" value="P:L-cysteine catabolic process"/>
    <property type="evidence" value="ECO:0007669"/>
    <property type="project" value="TreeGrafter"/>
</dbReference>
<protein>
    <recommendedName>
        <fullName evidence="2 9">Cysteine dioxygenase</fullName>
        <ecNumber evidence="2 9">1.13.11.20</ecNumber>
    </recommendedName>
</protein>
<evidence type="ECO:0000256" key="9">
    <source>
        <dbReference type="RuleBase" id="RU366010"/>
    </source>
</evidence>
<dbReference type="OrthoDB" id="543511at2759"/>
<dbReference type="CDD" id="cd10548">
    <property type="entry name" value="cupin_CDO"/>
    <property type="match status" value="1"/>
</dbReference>
<keyword evidence="11" id="KW-1185">Reference proteome</keyword>
<evidence type="ECO:0000313" key="10">
    <source>
        <dbReference type="EMBL" id="KAF6237194.1"/>
    </source>
</evidence>
<evidence type="ECO:0000256" key="6">
    <source>
        <dbReference type="ARBA" id="ARBA00023004"/>
    </source>
</evidence>
<dbReference type="PANTHER" id="PTHR12918:SF1">
    <property type="entry name" value="CYSTEINE DIOXYGENASE TYPE 1"/>
    <property type="match status" value="1"/>
</dbReference>
<proteinExistence type="inferred from homology"/>
<feature type="binding site" evidence="8">
    <location>
        <position position="165"/>
    </location>
    <ligand>
        <name>Fe cation</name>
        <dbReference type="ChEBI" id="CHEBI:24875"/>
        <note>catalytic</note>
    </ligand>
</feature>
<accession>A0A8H6L6E4</accession>
<dbReference type="InterPro" id="IPR010300">
    <property type="entry name" value="CDO_1"/>
</dbReference>
<keyword evidence="4 9" id="KW-0223">Dioxygenase</keyword>
<comment type="similarity">
    <text evidence="1 9">Belongs to the cysteine dioxygenase family.</text>
</comment>
<name>A0A8H6L6E4_9LECA</name>
<comment type="cofactor">
    <cofactor evidence="9">
        <name>Fe cation</name>
        <dbReference type="ChEBI" id="CHEBI:24875"/>
    </cofactor>
    <text evidence="9">Binds 1 Fe cation per subunit.</text>
</comment>
<dbReference type="EC" id="1.13.11.20" evidence="2 9"/>
<comment type="caution">
    <text evidence="10">The sequence shown here is derived from an EMBL/GenBank/DDBJ whole genome shotgun (WGS) entry which is preliminary data.</text>
</comment>
<feature type="binding site" evidence="8">
    <location>
        <position position="107"/>
    </location>
    <ligand>
        <name>Fe cation</name>
        <dbReference type="ChEBI" id="CHEBI:24875"/>
        <note>catalytic</note>
    </ligand>
</feature>
<evidence type="ECO:0000313" key="11">
    <source>
        <dbReference type="Proteomes" id="UP000578531"/>
    </source>
</evidence>
<dbReference type="Proteomes" id="UP000578531">
    <property type="component" value="Unassembled WGS sequence"/>
</dbReference>
<dbReference type="Pfam" id="PF05995">
    <property type="entry name" value="CDO_I"/>
    <property type="match status" value="1"/>
</dbReference>
<reference evidence="10 11" key="1">
    <citation type="journal article" date="2020" name="Genomics">
        <title>Complete, high-quality genomes from long-read metagenomic sequencing of two wolf lichen thalli reveals enigmatic genome architecture.</title>
        <authorList>
            <person name="McKenzie S.K."/>
            <person name="Walston R.F."/>
            <person name="Allen J.L."/>
        </authorList>
    </citation>
    <scope>NUCLEOTIDE SEQUENCE [LARGE SCALE GENOMIC DNA]</scope>
    <source>
        <strain evidence="10">WasteWater2</strain>
    </source>
</reference>
<evidence type="ECO:0000256" key="3">
    <source>
        <dbReference type="ARBA" id="ARBA00022723"/>
    </source>
</evidence>
<evidence type="ECO:0000256" key="1">
    <source>
        <dbReference type="ARBA" id="ARBA00006622"/>
    </source>
</evidence>
<keyword evidence="6 8" id="KW-0408">Iron</keyword>
<keyword evidence="5 9" id="KW-0560">Oxidoreductase</keyword>
<dbReference type="SUPFAM" id="SSF51182">
    <property type="entry name" value="RmlC-like cupins"/>
    <property type="match status" value="1"/>
</dbReference>
<dbReference type="PANTHER" id="PTHR12918">
    <property type="entry name" value="CYSTEINE DIOXYGENASE"/>
    <property type="match status" value="1"/>
</dbReference>
<evidence type="ECO:0000256" key="8">
    <source>
        <dbReference type="PIRSR" id="PIRSR610300-51"/>
    </source>
</evidence>
<comment type="catalytic activity">
    <reaction evidence="9">
        <text>L-cysteine + O2 = 3-sulfino-L-alanine + H(+)</text>
        <dbReference type="Rhea" id="RHEA:20441"/>
        <dbReference type="ChEBI" id="CHEBI:15378"/>
        <dbReference type="ChEBI" id="CHEBI:15379"/>
        <dbReference type="ChEBI" id="CHEBI:35235"/>
        <dbReference type="ChEBI" id="CHEBI:61085"/>
        <dbReference type="EC" id="1.13.11.20"/>
    </reaction>
</comment>
<dbReference type="EMBL" id="JACCJC010000015">
    <property type="protein sequence ID" value="KAF6237194.1"/>
    <property type="molecule type" value="Genomic_DNA"/>
</dbReference>
<dbReference type="Gene3D" id="2.60.120.10">
    <property type="entry name" value="Jelly Rolls"/>
    <property type="match status" value="1"/>
</dbReference>
<evidence type="ECO:0000256" key="4">
    <source>
        <dbReference type="ARBA" id="ARBA00022964"/>
    </source>
</evidence>
<dbReference type="AlphaFoldDB" id="A0A8H6L6E4"/>
<gene>
    <name evidence="10" type="ORF">HO173_004662</name>
</gene>
<organism evidence="10 11">
    <name type="scientific">Letharia columbiana</name>
    <dbReference type="NCBI Taxonomy" id="112416"/>
    <lineage>
        <taxon>Eukaryota</taxon>
        <taxon>Fungi</taxon>
        <taxon>Dikarya</taxon>
        <taxon>Ascomycota</taxon>
        <taxon>Pezizomycotina</taxon>
        <taxon>Lecanoromycetes</taxon>
        <taxon>OSLEUM clade</taxon>
        <taxon>Lecanoromycetidae</taxon>
        <taxon>Lecanorales</taxon>
        <taxon>Lecanorineae</taxon>
        <taxon>Parmeliaceae</taxon>
        <taxon>Letharia</taxon>
    </lineage>
</organism>
<dbReference type="InterPro" id="IPR011051">
    <property type="entry name" value="RmlC_Cupin_sf"/>
</dbReference>
<keyword evidence="7" id="KW-0883">Thioether bond</keyword>
<evidence type="ECO:0000256" key="2">
    <source>
        <dbReference type="ARBA" id="ARBA00013133"/>
    </source>
</evidence>
<feature type="cross-link" description="3'-(S-cysteinyl)-tyrosine (Cys-Tyr)" evidence="7">
    <location>
        <begin position="112"/>
        <end position="182"/>
    </location>
</feature>
<dbReference type="RefSeq" id="XP_037166522.1">
    <property type="nucleotide sequence ID" value="XM_037306584.1"/>
</dbReference>
<dbReference type="GO" id="GO:0017172">
    <property type="term" value="F:cysteine dioxygenase activity"/>
    <property type="evidence" value="ECO:0007669"/>
    <property type="project" value="UniProtKB-UniRule"/>
</dbReference>
<dbReference type="GeneID" id="59286326"/>
<evidence type="ECO:0000256" key="5">
    <source>
        <dbReference type="ARBA" id="ARBA00023002"/>
    </source>
</evidence>
<sequence>MTDIIKSAEKPSTNAQGQKLDGFHSLVQELSGYMDTAQSLAFSEICDPNAVIQRMEEYRSERLDWAKYAHGDGGLCFTRNMVERGAGKCNILILVWTPGKESPVHDHTGSHCVMKILQGSLKETQYKWPERKVTEEWQHSPLQVQKSTLLSRDDVAYISDNHGLHKIMNPDPEEYAVSLHLYAPPNAATEGCQVFDEETGRAKHVIQYDLYSEMGQRLKCGKTCGQSVMGP</sequence>
<dbReference type="GO" id="GO:0008198">
    <property type="term" value="F:ferrous iron binding"/>
    <property type="evidence" value="ECO:0007669"/>
    <property type="project" value="TreeGrafter"/>
</dbReference>
<feature type="binding site" evidence="8">
    <location>
        <position position="105"/>
    </location>
    <ligand>
        <name>Fe cation</name>
        <dbReference type="ChEBI" id="CHEBI:24875"/>
        <note>catalytic</note>
    </ligand>
</feature>
<dbReference type="InterPro" id="IPR014710">
    <property type="entry name" value="RmlC-like_jellyroll"/>
</dbReference>